<evidence type="ECO:0000256" key="1">
    <source>
        <dbReference type="SAM" id="MobiDB-lite"/>
    </source>
</evidence>
<organism evidence="2 3">
    <name type="scientific">Brassica carinata</name>
    <name type="common">Ethiopian mustard</name>
    <name type="synonym">Abyssinian cabbage</name>
    <dbReference type="NCBI Taxonomy" id="52824"/>
    <lineage>
        <taxon>Eukaryota</taxon>
        <taxon>Viridiplantae</taxon>
        <taxon>Streptophyta</taxon>
        <taxon>Embryophyta</taxon>
        <taxon>Tracheophyta</taxon>
        <taxon>Spermatophyta</taxon>
        <taxon>Magnoliopsida</taxon>
        <taxon>eudicotyledons</taxon>
        <taxon>Gunneridae</taxon>
        <taxon>Pentapetalae</taxon>
        <taxon>rosids</taxon>
        <taxon>malvids</taxon>
        <taxon>Brassicales</taxon>
        <taxon>Brassicaceae</taxon>
        <taxon>Brassiceae</taxon>
        <taxon>Brassica</taxon>
    </lineage>
</organism>
<accession>A0A8X8AYT9</accession>
<protein>
    <submittedName>
        <fullName evidence="2">Uncharacterized protein</fullName>
    </submittedName>
</protein>
<feature type="region of interest" description="Disordered" evidence="1">
    <location>
        <begin position="35"/>
        <end position="69"/>
    </location>
</feature>
<comment type="caution">
    <text evidence="2">The sequence shown here is derived from an EMBL/GenBank/DDBJ whole genome shotgun (WGS) entry which is preliminary data.</text>
</comment>
<dbReference type="Proteomes" id="UP000886595">
    <property type="component" value="Unassembled WGS sequence"/>
</dbReference>
<dbReference type="AlphaFoldDB" id="A0A8X8AYT9"/>
<reference evidence="2 3" key="1">
    <citation type="submission" date="2020-02" db="EMBL/GenBank/DDBJ databases">
        <authorList>
            <person name="Ma Q."/>
            <person name="Huang Y."/>
            <person name="Song X."/>
            <person name="Pei D."/>
        </authorList>
    </citation>
    <scope>NUCLEOTIDE SEQUENCE [LARGE SCALE GENOMIC DNA]</scope>
    <source>
        <strain evidence="2">Sxm20200214</strain>
        <tissue evidence="2">Leaf</tissue>
    </source>
</reference>
<dbReference type="EMBL" id="JAAMPC010000004">
    <property type="protein sequence ID" value="KAG2315518.1"/>
    <property type="molecule type" value="Genomic_DNA"/>
</dbReference>
<keyword evidence="3" id="KW-1185">Reference proteome</keyword>
<sequence>MSGIYTNLLHSQIPVDLESPEPFWFGSQVHAESPSQVPVQSPTQVHVQSPSQVPVESSSQVPGERRKYSPKEDRILFGAWLNTSKDPIVGNEQKALAFWKRIVEYYNASPQLVG</sequence>
<name>A0A8X8AYT9_BRACI</name>
<gene>
    <name evidence="2" type="ORF">Bca52824_018640</name>
</gene>
<dbReference type="PANTHER" id="PTHR45023">
    <property type="match status" value="1"/>
</dbReference>
<proteinExistence type="predicted"/>
<evidence type="ECO:0000313" key="3">
    <source>
        <dbReference type="Proteomes" id="UP000886595"/>
    </source>
</evidence>
<feature type="compositionally biased region" description="Low complexity" evidence="1">
    <location>
        <begin position="35"/>
        <end position="62"/>
    </location>
</feature>
<evidence type="ECO:0000313" key="2">
    <source>
        <dbReference type="EMBL" id="KAG2315518.1"/>
    </source>
</evidence>
<dbReference type="OrthoDB" id="1022043at2759"/>
<dbReference type="PANTHER" id="PTHR45023:SF4">
    <property type="entry name" value="GLYCINE-RICH PROTEIN-RELATED"/>
    <property type="match status" value="1"/>
</dbReference>